<proteinExistence type="predicted"/>
<sequence length="91" mass="9915">MEGLIPYVYKAIVQYRNGTGTPPTSGSWYNESPSASYIRLPGDSGRFRSSEIQLLHADNVFSTSNTTSSSMATSVSVSQSPHRRSASRRLA</sequence>
<gene>
    <name evidence="2" type="ORF">QJS04_geneDACA011354</name>
</gene>
<dbReference type="EMBL" id="JAUJYN010000008">
    <property type="protein sequence ID" value="KAK1265600.1"/>
    <property type="molecule type" value="Genomic_DNA"/>
</dbReference>
<protein>
    <submittedName>
        <fullName evidence="2">Uncharacterized protein</fullName>
    </submittedName>
</protein>
<feature type="region of interest" description="Disordered" evidence="1">
    <location>
        <begin position="63"/>
        <end position="91"/>
    </location>
</feature>
<dbReference type="PANTHER" id="PTHR34670:SF8">
    <property type="entry name" value="EXPRESSED PROTEIN"/>
    <property type="match status" value="1"/>
</dbReference>
<keyword evidence="3" id="KW-1185">Reference proteome</keyword>
<feature type="compositionally biased region" description="Basic residues" evidence="1">
    <location>
        <begin position="81"/>
        <end position="91"/>
    </location>
</feature>
<reference evidence="2" key="2">
    <citation type="submission" date="2023-06" db="EMBL/GenBank/DDBJ databases">
        <authorList>
            <person name="Ma L."/>
            <person name="Liu K.-W."/>
            <person name="Li Z."/>
            <person name="Hsiao Y.-Y."/>
            <person name="Qi Y."/>
            <person name="Fu T."/>
            <person name="Tang G."/>
            <person name="Zhang D."/>
            <person name="Sun W.-H."/>
            <person name="Liu D.-K."/>
            <person name="Li Y."/>
            <person name="Chen G.-Z."/>
            <person name="Liu X.-D."/>
            <person name="Liao X.-Y."/>
            <person name="Jiang Y.-T."/>
            <person name="Yu X."/>
            <person name="Hao Y."/>
            <person name="Huang J."/>
            <person name="Zhao X.-W."/>
            <person name="Ke S."/>
            <person name="Chen Y.-Y."/>
            <person name="Wu W.-L."/>
            <person name="Hsu J.-L."/>
            <person name="Lin Y.-F."/>
            <person name="Huang M.-D."/>
            <person name="Li C.-Y."/>
            <person name="Huang L."/>
            <person name="Wang Z.-W."/>
            <person name="Zhao X."/>
            <person name="Zhong W.-Y."/>
            <person name="Peng D.-H."/>
            <person name="Ahmad S."/>
            <person name="Lan S."/>
            <person name="Zhang J.-S."/>
            <person name="Tsai W.-C."/>
            <person name="Van De Peer Y."/>
            <person name="Liu Z.-J."/>
        </authorList>
    </citation>
    <scope>NUCLEOTIDE SEQUENCE</scope>
    <source>
        <strain evidence="2">SCP</strain>
        <tissue evidence="2">Leaves</tissue>
    </source>
</reference>
<feature type="compositionally biased region" description="Low complexity" evidence="1">
    <location>
        <begin position="63"/>
        <end position="80"/>
    </location>
</feature>
<dbReference type="AlphaFoldDB" id="A0AAV9ANR7"/>
<evidence type="ECO:0000313" key="3">
    <source>
        <dbReference type="Proteomes" id="UP001179952"/>
    </source>
</evidence>
<evidence type="ECO:0000313" key="2">
    <source>
        <dbReference type="EMBL" id="KAK1265600.1"/>
    </source>
</evidence>
<comment type="caution">
    <text evidence="2">The sequence shown here is derived from an EMBL/GenBank/DDBJ whole genome shotgun (WGS) entry which is preliminary data.</text>
</comment>
<accession>A0AAV9ANR7</accession>
<dbReference type="Proteomes" id="UP001179952">
    <property type="component" value="Unassembled WGS sequence"/>
</dbReference>
<evidence type="ECO:0000256" key="1">
    <source>
        <dbReference type="SAM" id="MobiDB-lite"/>
    </source>
</evidence>
<organism evidence="2 3">
    <name type="scientific">Acorus gramineus</name>
    <name type="common">Dwarf sweet flag</name>
    <dbReference type="NCBI Taxonomy" id="55184"/>
    <lineage>
        <taxon>Eukaryota</taxon>
        <taxon>Viridiplantae</taxon>
        <taxon>Streptophyta</taxon>
        <taxon>Embryophyta</taxon>
        <taxon>Tracheophyta</taxon>
        <taxon>Spermatophyta</taxon>
        <taxon>Magnoliopsida</taxon>
        <taxon>Liliopsida</taxon>
        <taxon>Acoraceae</taxon>
        <taxon>Acorus</taxon>
    </lineage>
</organism>
<dbReference type="PANTHER" id="PTHR34670">
    <property type="entry name" value="EXPRESSED PROTEIN"/>
    <property type="match status" value="1"/>
</dbReference>
<name>A0AAV9ANR7_ACOGR</name>
<reference evidence="2" key="1">
    <citation type="journal article" date="2023" name="Nat. Commun.">
        <title>Diploid and tetraploid genomes of Acorus and the evolution of monocots.</title>
        <authorList>
            <person name="Ma L."/>
            <person name="Liu K.W."/>
            <person name="Li Z."/>
            <person name="Hsiao Y.Y."/>
            <person name="Qi Y."/>
            <person name="Fu T."/>
            <person name="Tang G.D."/>
            <person name="Zhang D."/>
            <person name="Sun W.H."/>
            <person name="Liu D.K."/>
            <person name="Li Y."/>
            <person name="Chen G.Z."/>
            <person name="Liu X.D."/>
            <person name="Liao X.Y."/>
            <person name="Jiang Y.T."/>
            <person name="Yu X."/>
            <person name="Hao Y."/>
            <person name="Huang J."/>
            <person name="Zhao X.W."/>
            <person name="Ke S."/>
            <person name="Chen Y.Y."/>
            <person name="Wu W.L."/>
            <person name="Hsu J.L."/>
            <person name="Lin Y.F."/>
            <person name="Huang M.D."/>
            <person name="Li C.Y."/>
            <person name="Huang L."/>
            <person name="Wang Z.W."/>
            <person name="Zhao X."/>
            <person name="Zhong W.Y."/>
            <person name="Peng D.H."/>
            <person name="Ahmad S."/>
            <person name="Lan S."/>
            <person name="Zhang J.S."/>
            <person name="Tsai W.C."/>
            <person name="Van de Peer Y."/>
            <person name="Liu Z.J."/>
        </authorList>
    </citation>
    <scope>NUCLEOTIDE SEQUENCE</scope>
    <source>
        <strain evidence="2">SCP</strain>
    </source>
</reference>